<reference evidence="3 4" key="1">
    <citation type="submission" date="2023-03" db="EMBL/GenBank/DDBJ databases">
        <title>Genome insight into feeding habits of ladybird beetles.</title>
        <authorList>
            <person name="Li H.-S."/>
            <person name="Huang Y.-H."/>
            <person name="Pang H."/>
        </authorList>
    </citation>
    <scope>NUCLEOTIDE SEQUENCE [LARGE SCALE GENOMIC DNA]</scope>
    <source>
        <strain evidence="3">SYSU_2023b</strain>
        <tissue evidence="3">Whole body</tissue>
    </source>
</reference>
<gene>
    <name evidence="3" type="ORF">WA026_001997</name>
</gene>
<accession>A0AAW1UTE4</accession>
<protein>
    <recommendedName>
        <fullName evidence="2">MADF domain-containing protein</fullName>
    </recommendedName>
</protein>
<dbReference type="Proteomes" id="UP001431783">
    <property type="component" value="Unassembled WGS sequence"/>
</dbReference>
<dbReference type="EMBL" id="JARQZJ010000091">
    <property type="protein sequence ID" value="KAK9883803.1"/>
    <property type="molecule type" value="Genomic_DNA"/>
</dbReference>
<evidence type="ECO:0000256" key="1">
    <source>
        <dbReference type="SAM" id="MobiDB-lite"/>
    </source>
</evidence>
<feature type="domain" description="MADF" evidence="2">
    <location>
        <begin position="8"/>
        <end position="101"/>
    </location>
</feature>
<dbReference type="PANTHER" id="PTHR21505">
    <property type="entry name" value="MADF DOMAIN-CONTAINING PROTEIN-RELATED"/>
    <property type="match status" value="1"/>
</dbReference>
<feature type="compositionally biased region" description="Acidic residues" evidence="1">
    <location>
        <begin position="240"/>
        <end position="249"/>
    </location>
</feature>
<dbReference type="InterPro" id="IPR006578">
    <property type="entry name" value="MADF-dom"/>
</dbReference>
<dbReference type="Pfam" id="PF10545">
    <property type="entry name" value="MADF_DNA_bdg"/>
    <property type="match status" value="1"/>
</dbReference>
<organism evidence="3 4">
    <name type="scientific">Henosepilachna vigintioctopunctata</name>
    <dbReference type="NCBI Taxonomy" id="420089"/>
    <lineage>
        <taxon>Eukaryota</taxon>
        <taxon>Metazoa</taxon>
        <taxon>Ecdysozoa</taxon>
        <taxon>Arthropoda</taxon>
        <taxon>Hexapoda</taxon>
        <taxon>Insecta</taxon>
        <taxon>Pterygota</taxon>
        <taxon>Neoptera</taxon>
        <taxon>Endopterygota</taxon>
        <taxon>Coleoptera</taxon>
        <taxon>Polyphaga</taxon>
        <taxon>Cucujiformia</taxon>
        <taxon>Coccinelloidea</taxon>
        <taxon>Coccinellidae</taxon>
        <taxon>Epilachninae</taxon>
        <taxon>Epilachnini</taxon>
        <taxon>Henosepilachna</taxon>
    </lineage>
</organism>
<name>A0AAW1UTE4_9CUCU</name>
<dbReference type="PANTHER" id="PTHR21505:SF15">
    <property type="entry name" value="RE18252P"/>
    <property type="match status" value="1"/>
</dbReference>
<dbReference type="PROSITE" id="PS51029">
    <property type="entry name" value="MADF"/>
    <property type="match status" value="1"/>
</dbReference>
<dbReference type="AlphaFoldDB" id="A0AAW1UTE4"/>
<keyword evidence="4" id="KW-1185">Reference proteome</keyword>
<sequence>MDIARCLELIELYKERSFLWNPKDTMYHNKKKREDAWGEISQLMKIPVPELKAKMKTLMGTYRSERSKEKKSKIKGSGSRDKYSSKWFAFKSFEFLMNRDQPRGTVDTDMNQASEEGILTPEIVTEETQPTTTQTTTTSQRAALKRKRELLSDDKMMKEAFQLLKSSAAISQDPCHAYGMYIANELKNFDRKTQAYIKKGIADVFFKAEMGLFLPATRPVLVSPSPQDNSPSGSRTSWPWDEELEYKRE</sequence>
<evidence type="ECO:0000313" key="4">
    <source>
        <dbReference type="Proteomes" id="UP001431783"/>
    </source>
</evidence>
<feature type="region of interest" description="Disordered" evidence="1">
    <location>
        <begin position="219"/>
        <end position="249"/>
    </location>
</feature>
<feature type="region of interest" description="Disordered" evidence="1">
    <location>
        <begin position="62"/>
        <end position="81"/>
    </location>
</feature>
<feature type="compositionally biased region" description="Polar residues" evidence="1">
    <location>
        <begin position="224"/>
        <end position="237"/>
    </location>
</feature>
<dbReference type="SMART" id="SM00595">
    <property type="entry name" value="MADF"/>
    <property type="match status" value="1"/>
</dbReference>
<evidence type="ECO:0000259" key="2">
    <source>
        <dbReference type="PROSITE" id="PS51029"/>
    </source>
</evidence>
<proteinExistence type="predicted"/>
<evidence type="ECO:0000313" key="3">
    <source>
        <dbReference type="EMBL" id="KAK9883803.1"/>
    </source>
</evidence>
<comment type="caution">
    <text evidence="3">The sequence shown here is derived from an EMBL/GenBank/DDBJ whole genome shotgun (WGS) entry which is preliminary data.</text>
</comment>